<evidence type="ECO:0000313" key="3">
    <source>
        <dbReference type="Proteomes" id="UP000494329"/>
    </source>
</evidence>
<reference evidence="2 3" key="1">
    <citation type="submission" date="2020-04" db="EMBL/GenBank/DDBJ databases">
        <authorList>
            <person name="De Canck E."/>
        </authorList>
    </citation>
    <scope>NUCLEOTIDE SEQUENCE [LARGE SCALE GENOMIC DNA]</scope>
    <source>
        <strain evidence="2 3">LMG 29739</strain>
    </source>
</reference>
<dbReference type="AlphaFoldDB" id="A0A6J5EUZ8"/>
<evidence type="ECO:0000256" key="1">
    <source>
        <dbReference type="SAM" id="Phobius"/>
    </source>
</evidence>
<feature type="transmembrane region" description="Helical" evidence="1">
    <location>
        <begin position="53"/>
        <end position="77"/>
    </location>
</feature>
<gene>
    <name evidence="2" type="ORF">LMG29739_05631</name>
</gene>
<evidence type="ECO:0000313" key="2">
    <source>
        <dbReference type="EMBL" id="CAB3769814.1"/>
    </source>
</evidence>
<accession>A0A6J5EUZ8</accession>
<name>A0A6J5EUZ8_9BURK</name>
<feature type="transmembrane region" description="Helical" evidence="1">
    <location>
        <begin position="22"/>
        <end position="46"/>
    </location>
</feature>
<protein>
    <submittedName>
        <fullName evidence="2">Uncharacterized protein</fullName>
    </submittedName>
</protein>
<keyword evidence="1" id="KW-0812">Transmembrane</keyword>
<keyword evidence="1" id="KW-0472">Membrane</keyword>
<sequence length="411" mass="44372">MPVDFNRIPPPIEVPPPPQPSAIIWIVLLALVLGVGAGLTIMVWPAGRPTNTLWFWFCIAGYPFLAWAFLLCAWLGYGHARRSEAIAANRVSAEAEQACHALASKSLAILGHAWCFSADHAENTLEEIQKAVGQQKLRASGSGANSDVAARWLEIPGARFEPGNELNESARHAALCGWLLEHLTHRLTPQLNALPRHTKLQIEFHVQSRMKTAVVEAQLRDFIAGKAWAGKVNGEPSVGQGLPLFRTDAWLDAQDPNVTYLLIAIELHDAISTVLPDGVAEAGVALLLGHPRLNLSPTSSALCLHRPARDVPGSAANAIELAARWAMSSIERVRTVWTHGLKGERMSTVRRATKAGDDTAWMALETSIGDCSKAGPWLALALAAENACITADPQLVLCEEDGNLVAVVCRK</sequence>
<dbReference type="Proteomes" id="UP000494329">
    <property type="component" value="Unassembled WGS sequence"/>
</dbReference>
<proteinExistence type="predicted"/>
<keyword evidence="1" id="KW-1133">Transmembrane helix</keyword>
<keyword evidence="3" id="KW-1185">Reference proteome</keyword>
<dbReference type="EMBL" id="CADIKF010000066">
    <property type="protein sequence ID" value="CAB3769814.1"/>
    <property type="molecule type" value="Genomic_DNA"/>
</dbReference>
<organism evidence="2 3">
    <name type="scientific">Paraburkholderia solisilvae</name>
    <dbReference type="NCBI Taxonomy" id="624376"/>
    <lineage>
        <taxon>Bacteria</taxon>
        <taxon>Pseudomonadati</taxon>
        <taxon>Pseudomonadota</taxon>
        <taxon>Betaproteobacteria</taxon>
        <taxon>Burkholderiales</taxon>
        <taxon>Burkholderiaceae</taxon>
        <taxon>Paraburkholderia</taxon>
    </lineage>
</organism>